<evidence type="ECO:0000313" key="4">
    <source>
        <dbReference type="WBParaSite" id="Gr19_v10_g17496.t1"/>
    </source>
</evidence>
<feature type="region of interest" description="Disordered" evidence="1">
    <location>
        <begin position="829"/>
        <end position="856"/>
    </location>
</feature>
<feature type="compositionally biased region" description="Basic and acidic residues" evidence="1">
    <location>
        <begin position="663"/>
        <end position="673"/>
    </location>
</feature>
<feature type="region of interest" description="Disordered" evidence="1">
    <location>
        <begin position="605"/>
        <end position="713"/>
    </location>
</feature>
<dbReference type="WBParaSite" id="Gr19_v10_g17496.t1">
    <property type="protein sequence ID" value="Gr19_v10_g17496.t1"/>
    <property type="gene ID" value="Gr19_v10_g17496"/>
</dbReference>
<evidence type="ECO:0000256" key="1">
    <source>
        <dbReference type="SAM" id="MobiDB-lite"/>
    </source>
</evidence>
<dbReference type="PANTHER" id="PTHR15021">
    <property type="entry name" value="DISCONNECTED-RELATED"/>
    <property type="match status" value="1"/>
</dbReference>
<feature type="domain" description="C2H2-type" evidence="2">
    <location>
        <begin position="721"/>
        <end position="742"/>
    </location>
</feature>
<dbReference type="InterPro" id="IPR013087">
    <property type="entry name" value="Znf_C2H2_type"/>
</dbReference>
<dbReference type="AlphaFoldDB" id="A0A914HH99"/>
<dbReference type="InterPro" id="IPR028364">
    <property type="entry name" value="Ribosomal_uL1/biogenesis"/>
</dbReference>
<dbReference type="InterPro" id="IPR040436">
    <property type="entry name" value="Disconnected-like"/>
</dbReference>
<feature type="compositionally biased region" description="Basic and acidic residues" evidence="1">
    <location>
        <begin position="374"/>
        <end position="397"/>
    </location>
</feature>
<dbReference type="Gene3D" id="3.40.50.790">
    <property type="match status" value="1"/>
</dbReference>
<feature type="region of interest" description="Disordered" evidence="1">
    <location>
        <begin position="344"/>
        <end position="420"/>
    </location>
</feature>
<evidence type="ECO:0000259" key="2">
    <source>
        <dbReference type="PROSITE" id="PS00028"/>
    </source>
</evidence>
<feature type="compositionally biased region" description="Basic and acidic residues" evidence="1">
    <location>
        <begin position="605"/>
        <end position="631"/>
    </location>
</feature>
<reference evidence="4" key="1">
    <citation type="submission" date="2022-11" db="UniProtKB">
        <authorList>
            <consortium name="WormBaseParasite"/>
        </authorList>
    </citation>
    <scope>IDENTIFICATION</scope>
</reference>
<feature type="compositionally biased region" description="Basic and acidic residues" evidence="1">
    <location>
        <begin position="346"/>
        <end position="361"/>
    </location>
</feature>
<sequence length="901" mass="99801">MHKKCEEIKAQARHALKALQDYGEQKSRKMLFPETDAAVFLAVKYKKVPLARGTSLRKFIALPYSDRNPLNTSICLILPDRNRSAAAAKDPDVDEQAREWAELLRDKYALTGKHIAKIFTLTQLKREYGRQADKAKLANTYDIFMVDKKLMKIALFFLGSSFKKATKMPLPIDSSVDISKKLNESFSLVQLHLAPLKDAVTLRIGNLGQPLNELESNFNAIIEAVFTHFPGGSLNIRSCHLQTAATKVSLPIFVDFGPANEVRLEMPKKQQLAVEVDGCSTLPDGLMVKVRADGKVIVVEEKTGDEVLYPTGQDEWEHNDDIRPLTGEALHKVLRKKANRLANGRRWRDVKEEETAPHEGNDGVDDDDDGETLSNEKKMEIMPGHEKGTKQKQVERSSRKRRRNSESVGGGSDDEKFQSGSRPSLLFVSRPWIINSSLPPFPSLLRPRLRPLFCCVPPTIRCCRLRPLPPLPLPLPLHCSSPLPPPPHLHNSSTPFFSLHSSPFCWTVSTPFQYVLRFSSTGCSTLFRLPTATPSFRASVGHQRTLRAVTSPIRPPTTTGFMCLYTPNFGCFPLSAPPCPIWPRSPIPFGSRCSIRCSLLRWEPTKEGEEGAAGTERDGGGGGTDKGRGLSDTEMADDDLSSVGNSNGRLDGRNSKPPVAEEAIVHRLQREEGIGDEWTSERAATTTSSSSTPPCISSSCSRGTGRMRTSRSGAGKRRVQCQICLKTYCDKGALKIHNSAVHLKETHFCTVKGCDRAFSSRRSRNRHSLNSNMHSALFLVDSAPETDAAGKGGEPVVAHPMQAAGENMAKVNGEQQRNSTVVLFPSVPTHLHQQQQQQQQKPNRKKWPTDGQSSPAAINLGLSFANSHAIPRGWGSQNDYANANHSTLFPRERRHIRRSSF</sequence>
<dbReference type="InterPro" id="IPR016095">
    <property type="entry name" value="Ribosomal_uL1_3-a/b-sand"/>
</dbReference>
<protein>
    <submittedName>
        <fullName evidence="4">C2H2-type domain-containing protein</fullName>
    </submittedName>
</protein>
<keyword evidence="3" id="KW-1185">Reference proteome</keyword>
<feature type="compositionally biased region" description="Acidic residues" evidence="1">
    <location>
        <begin position="362"/>
        <end position="371"/>
    </location>
</feature>
<evidence type="ECO:0000313" key="3">
    <source>
        <dbReference type="Proteomes" id="UP000887572"/>
    </source>
</evidence>
<dbReference type="PANTHER" id="PTHR15021:SF0">
    <property type="entry name" value="DISCO-RELATED, ISOFORM A-RELATED"/>
    <property type="match status" value="1"/>
</dbReference>
<dbReference type="CDD" id="cd00403">
    <property type="entry name" value="Ribosomal_L1"/>
    <property type="match status" value="1"/>
</dbReference>
<proteinExistence type="predicted"/>
<dbReference type="GO" id="GO:0005634">
    <property type="term" value="C:nucleus"/>
    <property type="evidence" value="ECO:0007669"/>
    <property type="project" value="TreeGrafter"/>
</dbReference>
<dbReference type="PROSITE" id="PS00028">
    <property type="entry name" value="ZINC_FINGER_C2H2_1"/>
    <property type="match status" value="1"/>
</dbReference>
<dbReference type="GO" id="GO:0006355">
    <property type="term" value="P:regulation of DNA-templated transcription"/>
    <property type="evidence" value="ECO:0007669"/>
    <property type="project" value="TreeGrafter"/>
</dbReference>
<name>A0A914HH99_GLORO</name>
<dbReference type="Pfam" id="PF00687">
    <property type="entry name" value="Ribosomal_L1"/>
    <property type="match status" value="1"/>
</dbReference>
<organism evidence="3 4">
    <name type="scientific">Globodera rostochiensis</name>
    <name type="common">Golden nematode worm</name>
    <name type="synonym">Heterodera rostochiensis</name>
    <dbReference type="NCBI Taxonomy" id="31243"/>
    <lineage>
        <taxon>Eukaryota</taxon>
        <taxon>Metazoa</taxon>
        <taxon>Ecdysozoa</taxon>
        <taxon>Nematoda</taxon>
        <taxon>Chromadorea</taxon>
        <taxon>Rhabditida</taxon>
        <taxon>Tylenchina</taxon>
        <taxon>Tylenchomorpha</taxon>
        <taxon>Tylenchoidea</taxon>
        <taxon>Heteroderidae</taxon>
        <taxon>Heteroderinae</taxon>
        <taxon>Globodera</taxon>
    </lineage>
</organism>
<dbReference type="SUPFAM" id="SSF56808">
    <property type="entry name" value="Ribosomal protein L1"/>
    <property type="match status" value="1"/>
</dbReference>
<dbReference type="InterPro" id="IPR023674">
    <property type="entry name" value="Ribosomal_uL1-like"/>
</dbReference>
<accession>A0A914HH99</accession>
<feature type="compositionally biased region" description="Low complexity" evidence="1">
    <location>
        <begin position="681"/>
        <end position="713"/>
    </location>
</feature>
<dbReference type="SMART" id="SM00355">
    <property type="entry name" value="ZnF_C2H2"/>
    <property type="match status" value="2"/>
</dbReference>
<dbReference type="Proteomes" id="UP000887572">
    <property type="component" value="Unplaced"/>
</dbReference>